<dbReference type="EMBL" id="JAWDJW010004995">
    <property type="protein sequence ID" value="KAK3070214.1"/>
    <property type="molecule type" value="Genomic_DNA"/>
</dbReference>
<keyword evidence="2" id="KW-1185">Reference proteome</keyword>
<reference evidence="1" key="1">
    <citation type="submission" date="2024-09" db="EMBL/GenBank/DDBJ databases">
        <title>Black Yeasts Isolated from many extreme environments.</title>
        <authorList>
            <person name="Coleine C."/>
            <person name="Stajich J.E."/>
            <person name="Selbmann L."/>
        </authorList>
    </citation>
    <scope>NUCLEOTIDE SEQUENCE</scope>
    <source>
        <strain evidence="1">CCFEE 5737</strain>
    </source>
</reference>
<organism evidence="1 2">
    <name type="scientific">Coniosporium uncinatum</name>
    <dbReference type="NCBI Taxonomy" id="93489"/>
    <lineage>
        <taxon>Eukaryota</taxon>
        <taxon>Fungi</taxon>
        <taxon>Dikarya</taxon>
        <taxon>Ascomycota</taxon>
        <taxon>Pezizomycotina</taxon>
        <taxon>Dothideomycetes</taxon>
        <taxon>Dothideomycetes incertae sedis</taxon>
        <taxon>Coniosporium</taxon>
    </lineage>
</organism>
<comment type="caution">
    <text evidence="1">The sequence shown here is derived from an EMBL/GenBank/DDBJ whole genome shotgun (WGS) entry which is preliminary data.</text>
</comment>
<protein>
    <submittedName>
        <fullName evidence="1">Uncharacterized protein</fullName>
    </submittedName>
</protein>
<accession>A0ACC3DGA0</accession>
<evidence type="ECO:0000313" key="2">
    <source>
        <dbReference type="Proteomes" id="UP001186974"/>
    </source>
</evidence>
<dbReference type="Proteomes" id="UP001186974">
    <property type="component" value="Unassembled WGS sequence"/>
</dbReference>
<feature type="non-terminal residue" evidence="1">
    <location>
        <position position="1"/>
    </location>
</feature>
<proteinExistence type="predicted"/>
<sequence length="248" mass="26216">YPPADDVSTRLQDFIRDSAFSCNVRYVTDAYAGKTYNARYARGSGLHGTDLLANFWATGNFLLDGLATFAGIVNIGQLGFDFPSFAKAYQSYLGSYATLGDPNRLRADPFIGVKTINWPTVTQGAALSNVLDAGDRGFNLVTDNEQALESNCAFWTNALAALTNLGGYAPSDSIVDSNLLNDTIPDDQATRNYQASGTPAQPGTPMIGNPGGTATPTATGAAARVGGREDVLLQLIVLLTVALNYLKG</sequence>
<evidence type="ECO:0000313" key="1">
    <source>
        <dbReference type="EMBL" id="KAK3070214.1"/>
    </source>
</evidence>
<gene>
    <name evidence="1" type="ORF">LTS18_015159</name>
</gene>
<name>A0ACC3DGA0_9PEZI</name>